<organism evidence="1 2">
    <name type="scientific">Arabidopsis thaliana x Arabidopsis arenosa</name>
    <dbReference type="NCBI Taxonomy" id="1240361"/>
    <lineage>
        <taxon>Eukaryota</taxon>
        <taxon>Viridiplantae</taxon>
        <taxon>Streptophyta</taxon>
        <taxon>Embryophyta</taxon>
        <taxon>Tracheophyta</taxon>
        <taxon>Spermatophyta</taxon>
        <taxon>Magnoliopsida</taxon>
        <taxon>eudicotyledons</taxon>
        <taxon>Gunneridae</taxon>
        <taxon>Pentapetalae</taxon>
        <taxon>rosids</taxon>
        <taxon>malvids</taxon>
        <taxon>Brassicales</taxon>
        <taxon>Brassicaceae</taxon>
        <taxon>Camelineae</taxon>
        <taxon>Arabidopsis</taxon>
    </lineage>
</organism>
<name>A0A8T1XES0_9BRAS</name>
<evidence type="ECO:0000313" key="2">
    <source>
        <dbReference type="Proteomes" id="UP000694240"/>
    </source>
</evidence>
<proteinExistence type="predicted"/>
<dbReference type="Proteomes" id="UP000694240">
    <property type="component" value="Chromosome 13"/>
</dbReference>
<comment type="caution">
    <text evidence="1">The sequence shown here is derived from an EMBL/GenBank/DDBJ whole genome shotgun (WGS) entry which is preliminary data.</text>
</comment>
<dbReference type="AlphaFoldDB" id="A0A8T1XES0"/>
<evidence type="ECO:0000313" key="1">
    <source>
        <dbReference type="EMBL" id="KAG7533036.1"/>
    </source>
</evidence>
<keyword evidence="2" id="KW-1185">Reference proteome</keyword>
<dbReference type="EMBL" id="JAEFBK010000013">
    <property type="protein sequence ID" value="KAG7533036.1"/>
    <property type="molecule type" value="Genomic_DNA"/>
</dbReference>
<reference evidence="1 2" key="1">
    <citation type="submission" date="2020-12" db="EMBL/GenBank/DDBJ databases">
        <title>Concerted genomic and epigenomic changes stabilize Arabidopsis allopolyploids.</title>
        <authorList>
            <person name="Chen Z."/>
        </authorList>
    </citation>
    <scope>NUCLEOTIDE SEQUENCE [LARGE SCALE GENOMIC DNA]</scope>
    <source>
        <strain evidence="1">Allo738</strain>
        <tissue evidence="1">Leaf</tissue>
    </source>
</reference>
<gene>
    <name evidence="1" type="ORF">ISN45_Aa08g006770</name>
</gene>
<sequence>MDEERTSIIKLSFDSSSTIFGAEEEISRVDFSKIIDLDTPRFKALRWILTSS</sequence>
<accession>A0A8T1XES0</accession>
<protein>
    <submittedName>
        <fullName evidence="1">Uncharacterized protein</fullName>
    </submittedName>
</protein>